<reference evidence="2" key="1">
    <citation type="submission" date="2020-05" db="EMBL/GenBank/DDBJ databases">
        <authorList>
            <person name="Chiriac C."/>
            <person name="Salcher M."/>
            <person name="Ghai R."/>
            <person name="Kavagutti S V."/>
        </authorList>
    </citation>
    <scope>NUCLEOTIDE SEQUENCE</scope>
</reference>
<evidence type="ECO:0000256" key="1">
    <source>
        <dbReference type="SAM" id="MobiDB-lite"/>
    </source>
</evidence>
<proteinExistence type="predicted"/>
<dbReference type="EMBL" id="CAEZTS010000065">
    <property type="protein sequence ID" value="CAB4578855.1"/>
    <property type="molecule type" value="Genomic_DNA"/>
</dbReference>
<gene>
    <name evidence="2" type="ORF">UFOPK1722_00874</name>
</gene>
<dbReference type="AlphaFoldDB" id="A0A6J6ETW5"/>
<sequence>MKGCPSTRTGPVGDSSPPTSTAQVARTGIVAIQPGNPVTLPNVTVHTAMSANPAHDIVTRRDSGMRRTPRLTTANNEPRPNSQARVCRPKKDQAGWESVSRTLSDSDSTTTTPIAAATRARTLRAPRVTTAMSAGHTR</sequence>
<name>A0A6J6ETW5_9ZZZZ</name>
<evidence type="ECO:0000313" key="2">
    <source>
        <dbReference type="EMBL" id="CAB4578855.1"/>
    </source>
</evidence>
<protein>
    <submittedName>
        <fullName evidence="2">Unannotated protein</fullName>
    </submittedName>
</protein>
<feature type="compositionally biased region" description="Low complexity" evidence="1">
    <location>
        <begin position="98"/>
        <end position="131"/>
    </location>
</feature>
<feature type="region of interest" description="Disordered" evidence="1">
    <location>
        <begin position="1"/>
        <end position="22"/>
    </location>
</feature>
<organism evidence="2">
    <name type="scientific">freshwater metagenome</name>
    <dbReference type="NCBI Taxonomy" id="449393"/>
    <lineage>
        <taxon>unclassified sequences</taxon>
        <taxon>metagenomes</taxon>
        <taxon>ecological metagenomes</taxon>
    </lineage>
</organism>
<feature type="compositionally biased region" description="Polar residues" evidence="1">
    <location>
        <begin position="70"/>
        <end position="84"/>
    </location>
</feature>
<accession>A0A6J6ETW5</accession>
<feature type="region of interest" description="Disordered" evidence="1">
    <location>
        <begin position="51"/>
        <end position="138"/>
    </location>
</feature>